<comment type="similarity">
    <text evidence="1">Belongs to the methyltransferase superfamily.</text>
</comment>
<evidence type="ECO:0000256" key="2">
    <source>
        <dbReference type="ARBA" id="ARBA00022603"/>
    </source>
</evidence>
<accession>A0AAE1BSN3</accession>
<dbReference type="SUPFAM" id="SSF53335">
    <property type="entry name" value="S-adenosyl-L-methionine-dependent methyltransferases"/>
    <property type="match status" value="1"/>
</dbReference>
<evidence type="ECO:0000256" key="3">
    <source>
        <dbReference type="ARBA" id="ARBA00022679"/>
    </source>
</evidence>
<proteinExistence type="inferred from homology"/>
<keyword evidence="2" id="KW-0489">Methyltransferase</keyword>
<dbReference type="EMBL" id="JAWQEG010006486">
    <property type="protein sequence ID" value="KAK3854694.1"/>
    <property type="molecule type" value="Genomic_DNA"/>
</dbReference>
<comment type="caution">
    <text evidence="5">The sequence shown here is derived from an EMBL/GenBank/DDBJ whole genome shotgun (WGS) entry which is preliminary data.</text>
</comment>
<name>A0AAE1BSN3_PETCI</name>
<dbReference type="Gene3D" id="3.40.50.150">
    <property type="entry name" value="Vaccinia Virus protein VP39"/>
    <property type="match status" value="1"/>
</dbReference>
<dbReference type="AlphaFoldDB" id="A0AAE1BSN3"/>
<sequence length="279" mass="31656">MSQRFFEGATHAAVYAKFRPHPPTSLTARIMSFLKEKYTGSLTGATDVGCGSGQTTQILAPHFTNVTGLDISQEQINQANKLNNNPAVSFKVSGAEKLPFANTSLQLVTAGQACHWFDMKKFYDEVDRVLVPGGVLALYGYLFPEPVNTIADKKLSEILEHVYKVELDGYIYKGSQEVYLNNYKLDKYNMIYYMDSQIRDETHYTDRTMTVSDFTGYISTWSGLQNYKQDKGEEAAEEVLKTFQSRVMSTLESTETPQQTEISIRYRYFLLLGRKPDNN</sequence>
<dbReference type="InterPro" id="IPR051052">
    <property type="entry name" value="Diverse_substrate_MTase"/>
</dbReference>
<dbReference type="PANTHER" id="PTHR44942:SF4">
    <property type="entry name" value="METHYLTRANSFERASE TYPE 11 DOMAIN-CONTAINING PROTEIN"/>
    <property type="match status" value="1"/>
</dbReference>
<dbReference type="PANTHER" id="PTHR44942">
    <property type="entry name" value="METHYLTRANSF_11 DOMAIN-CONTAINING PROTEIN"/>
    <property type="match status" value="1"/>
</dbReference>
<protein>
    <recommendedName>
        <fullName evidence="4">Methyltransferase type 11 domain-containing protein</fullName>
    </recommendedName>
</protein>
<reference evidence="5" key="1">
    <citation type="submission" date="2023-10" db="EMBL/GenBank/DDBJ databases">
        <title>Genome assemblies of two species of porcelain crab, Petrolisthes cinctipes and Petrolisthes manimaculis (Anomura: Porcellanidae).</title>
        <authorList>
            <person name="Angst P."/>
        </authorList>
    </citation>
    <scope>NUCLEOTIDE SEQUENCE</scope>
    <source>
        <strain evidence="5">PB745_01</strain>
        <tissue evidence="5">Gill</tissue>
    </source>
</reference>
<dbReference type="InterPro" id="IPR013216">
    <property type="entry name" value="Methyltransf_11"/>
</dbReference>
<evidence type="ECO:0000256" key="1">
    <source>
        <dbReference type="ARBA" id="ARBA00008361"/>
    </source>
</evidence>
<organism evidence="5 6">
    <name type="scientific">Petrolisthes cinctipes</name>
    <name type="common">Flat porcelain crab</name>
    <dbReference type="NCBI Taxonomy" id="88211"/>
    <lineage>
        <taxon>Eukaryota</taxon>
        <taxon>Metazoa</taxon>
        <taxon>Ecdysozoa</taxon>
        <taxon>Arthropoda</taxon>
        <taxon>Crustacea</taxon>
        <taxon>Multicrustacea</taxon>
        <taxon>Malacostraca</taxon>
        <taxon>Eumalacostraca</taxon>
        <taxon>Eucarida</taxon>
        <taxon>Decapoda</taxon>
        <taxon>Pleocyemata</taxon>
        <taxon>Anomura</taxon>
        <taxon>Galatheoidea</taxon>
        <taxon>Porcellanidae</taxon>
        <taxon>Petrolisthes</taxon>
    </lineage>
</organism>
<evidence type="ECO:0000259" key="4">
    <source>
        <dbReference type="Pfam" id="PF08241"/>
    </source>
</evidence>
<dbReference type="Proteomes" id="UP001286313">
    <property type="component" value="Unassembled WGS sequence"/>
</dbReference>
<dbReference type="InterPro" id="IPR029063">
    <property type="entry name" value="SAM-dependent_MTases_sf"/>
</dbReference>
<evidence type="ECO:0000313" key="5">
    <source>
        <dbReference type="EMBL" id="KAK3854694.1"/>
    </source>
</evidence>
<dbReference type="GO" id="GO:0032259">
    <property type="term" value="P:methylation"/>
    <property type="evidence" value="ECO:0007669"/>
    <property type="project" value="UniProtKB-KW"/>
</dbReference>
<evidence type="ECO:0000313" key="6">
    <source>
        <dbReference type="Proteomes" id="UP001286313"/>
    </source>
</evidence>
<keyword evidence="6" id="KW-1185">Reference proteome</keyword>
<dbReference type="Pfam" id="PF08241">
    <property type="entry name" value="Methyltransf_11"/>
    <property type="match status" value="1"/>
</dbReference>
<dbReference type="CDD" id="cd02440">
    <property type="entry name" value="AdoMet_MTases"/>
    <property type="match status" value="1"/>
</dbReference>
<gene>
    <name evidence="5" type="ORF">Pcinc_038844</name>
</gene>
<dbReference type="GO" id="GO:0008757">
    <property type="term" value="F:S-adenosylmethionine-dependent methyltransferase activity"/>
    <property type="evidence" value="ECO:0007669"/>
    <property type="project" value="InterPro"/>
</dbReference>
<feature type="domain" description="Methyltransferase type 11" evidence="4">
    <location>
        <begin position="47"/>
        <end position="137"/>
    </location>
</feature>
<keyword evidence="3" id="KW-0808">Transferase</keyword>